<evidence type="ECO:0000313" key="3">
    <source>
        <dbReference type="Proteomes" id="UP001314263"/>
    </source>
</evidence>
<feature type="region of interest" description="Disordered" evidence="1">
    <location>
        <begin position="506"/>
        <end position="556"/>
    </location>
</feature>
<feature type="region of interest" description="Disordered" evidence="1">
    <location>
        <begin position="64"/>
        <end position="92"/>
    </location>
</feature>
<dbReference type="EMBL" id="CAUYUE010000009">
    <property type="protein sequence ID" value="CAK0783754.1"/>
    <property type="molecule type" value="Genomic_DNA"/>
</dbReference>
<dbReference type="Proteomes" id="UP001314263">
    <property type="component" value="Unassembled WGS sequence"/>
</dbReference>
<evidence type="ECO:0000313" key="2">
    <source>
        <dbReference type="EMBL" id="CAK0783754.1"/>
    </source>
</evidence>
<feature type="compositionally biased region" description="Low complexity" evidence="1">
    <location>
        <begin position="527"/>
        <end position="542"/>
    </location>
</feature>
<organism evidence="2 3">
    <name type="scientific">Coccomyxa viridis</name>
    <dbReference type="NCBI Taxonomy" id="1274662"/>
    <lineage>
        <taxon>Eukaryota</taxon>
        <taxon>Viridiplantae</taxon>
        <taxon>Chlorophyta</taxon>
        <taxon>core chlorophytes</taxon>
        <taxon>Trebouxiophyceae</taxon>
        <taxon>Trebouxiophyceae incertae sedis</taxon>
        <taxon>Coccomyxaceae</taxon>
        <taxon>Coccomyxa</taxon>
    </lineage>
</organism>
<name>A0AAV1ICR3_9CHLO</name>
<feature type="compositionally biased region" description="Basic and acidic residues" evidence="1">
    <location>
        <begin position="543"/>
        <end position="556"/>
    </location>
</feature>
<accession>A0AAV1ICR3</accession>
<keyword evidence="3" id="KW-1185">Reference proteome</keyword>
<comment type="caution">
    <text evidence="2">The sequence shown here is derived from an EMBL/GenBank/DDBJ whole genome shotgun (WGS) entry which is preliminary data.</text>
</comment>
<proteinExistence type="predicted"/>
<protein>
    <submittedName>
        <fullName evidence="2">Uncharacterized protein</fullName>
    </submittedName>
</protein>
<sequence>MEEFEHCRIPFAHKASGFERSLVAGEGTMAPFNFTQRASSRTAIARQPEELKMDKLDLSTAALPGAGPKDSALKDAQAQAPGSRYSGKMSQAHGTFEPSKAFVRQLASKSEYRRHLAGLLKEHSLVEGGDLQVATWIKDEGFDTTISSVMQALENAKANDLLFWASRYNLFVLWSADRTHPWDSMTGAASYVTLEIGKQRGSDSEVVVLLNDKPITAYSFGSGMFKTTAPIDWETPSGKKAQVNLELQLSAFTGYGKADEDAYLGLQAHGILWVADPTQTPVNWPIAPPIVAGKVNVAGRAAAVAPGSADTLAAFAGHYQTHQLPNCAGKPSDAGFDLEIKMDAAGHPEVKVNSTAVSSWNFDAMNVLSWAEEAGVGSAWLQLMALPAGPIFLGTLKTAESPEDEEGFNLFGELRTQPSRLAPDCQMDAAIGQLVASGLASAATLLCASLLRTAAKCWGSLRSGMSAEEITAANDVMLERQEAEFATLKRLESLVTAAEEVFPGAASAKELDPAATADAENSENEAAENAQAAKTAAEATESAAKEAEKAAEENHALEATSKAAVAAWRASQAQSAAAAAEASALEAGKHARMSHCIKALTAAQAAAQSFNMAKQVASESAAAEARAAGAALVAVEAGIALYAERRDYLKLKDIAEASDVAGKALDAAKAAVTGWEAASVASRRGALDAAKVAAEFSQLCHKFMRSVHRA</sequence>
<reference evidence="2 3" key="1">
    <citation type="submission" date="2023-10" db="EMBL/GenBank/DDBJ databases">
        <authorList>
            <person name="Maclean D."/>
            <person name="Macfadyen A."/>
        </authorList>
    </citation>
    <scope>NUCLEOTIDE SEQUENCE [LARGE SCALE GENOMIC DNA]</scope>
</reference>
<evidence type="ECO:0000256" key="1">
    <source>
        <dbReference type="SAM" id="MobiDB-lite"/>
    </source>
</evidence>
<gene>
    <name evidence="2" type="ORF">CVIRNUC_006953</name>
</gene>
<dbReference type="AlphaFoldDB" id="A0AAV1ICR3"/>